<proteinExistence type="predicted"/>
<reference evidence="1 2" key="1">
    <citation type="submission" date="2024-02" db="EMBL/GenBank/DDBJ databases">
        <title>Deinococcus xinjiangensis NBRC 107630.</title>
        <authorList>
            <person name="Ichikawa N."/>
            <person name="Katano-Makiyama Y."/>
            <person name="Hidaka K."/>
        </authorList>
    </citation>
    <scope>NUCLEOTIDE SEQUENCE [LARGE SCALE GENOMIC DNA]</scope>
    <source>
        <strain evidence="1 2">NBRC 107630</strain>
    </source>
</reference>
<dbReference type="Proteomes" id="UP001458946">
    <property type="component" value="Unassembled WGS sequence"/>
</dbReference>
<keyword evidence="2" id="KW-1185">Reference proteome</keyword>
<accession>A0ABP9VIG4</accession>
<dbReference type="RefSeq" id="WP_353544315.1">
    <property type="nucleotide sequence ID" value="NZ_BAABRN010000111.1"/>
</dbReference>
<organism evidence="1 2">
    <name type="scientific">Deinococcus xinjiangensis</name>
    <dbReference type="NCBI Taxonomy" id="457454"/>
    <lineage>
        <taxon>Bacteria</taxon>
        <taxon>Thermotogati</taxon>
        <taxon>Deinococcota</taxon>
        <taxon>Deinococci</taxon>
        <taxon>Deinococcales</taxon>
        <taxon>Deinococcaceae</taxon>
        <taxon>Deinococcus</taxon>
    </lineage>
</organism>
<gene>
    <name evidence="1" type="ORF">Dxin01_04125</name>
</gene>
<sequence length="210" mass="23798">MPPNPRPESTVPNDGLTPKRQALIQDLYIWGPSLVQEVRSKYPIELLHELEQNKVLARRKFIGFEVYLLSGAGLRPYGYSLRYNYVPSKSVVLGAIIVRALARQYREKGYEVEFHEGYSKRGRDNILLVRKDGLLTVVLGRASITLKSARIIVNTLLENLGHIDSVHAVVIQGDYDKSILNANKVGGVPFDFIQHPMTYFTREEFPSTKS</sequence>
<evidence type="ECO:0000313" key="1">
    <source>
        <dbReference type="EMBL" id="GAA5504355.1"/>
    </source>
</evidence>
<evidence type="ECO:0008006" key="3">
    <source>
        <dbReference type="Google" id="ProtNLM"/>
    </source>
</evidence>
<dbReference type="EMBL" id="BAABRN010000111">
    <property type="protein sequence ID" value="GAA5504355.1"/>
    <property type="molecule type" value="Genomic_DNA"/>
</dbReference>
<protein>
    <recommendedName>
        <fullName evidence="3">Restriction endonuclease type IV Mrr domain-containing protein</fullName>
    </recommendedName>
</protein>
<name>A0ABP9VIG4_9DEIO</name>
<evidence type="ECO:0000313" key="2">
    <source>
        <dbReference type="Proteomes" id="UP001458946"/>
    </source>
</evidence>
<comment type="caution">
    <text evidence="1">The sequence shown here is derived from an EMBL/GenBank/DDBJ whole genome shotgun (WGS) entry which is preliminary data.</text>
</comment>